<dbReference type="EMBL" id="KF550303">
    <property type="protein sequence ID" value="AGZ17629.1"/>
    <property type="molecule type" value="Genomic_DNA"/>
</dbReference>
<dbReference type="RefSeq" id="YP_008857371.1">
    <property type="nucleotide sequence ID" value="NC_022968.1"/>
</dbReference>
<gene>
    <name evidence="1" type="ORF">4MG_155</name>
</gene>
<protein>
    <submittedName>
        <fullName evidence="1">Hyphothetical protein</fullName>
    </submittedName>
</protein>
<organism evidence="1 2">
    <name type="scientific">Escherichia phage 4MG</name>
    <dbReference type="NCBI Taxonomy" id="1391428"/>
    <lineage>
        <taxon>Viruses</taxon>
        <taxon>Duplodnaviria</taxon>
        <taxon>Heunggongvirae</taxon>
        <taxon>Uroviricota</taxon>
        <taxon>Caudoviricetes</taxon>
        <taxon>Vequintavirinae</taxon>
        <taxon>Seunavirus</taxon>
        <taxon>Seunavirus 4MG</taxon>
    </lineage>
</organism>
<name>V5KSE7_9CAUD</name>
<evidence type="ECO:0000313" key="2">
    <source>
        <dbReference type="Proteomes" id="UP000018620"/>
    </source>
</evidence>
<sequence length="153" mass="18193">MTLFDFPKPNGKTVQEKYEYAKFLVLCKEPTLELLRFLEREKDNFTYRHLMVGGYTFSYDLVWSKGLLFDNLSRQDTTYPHYGVGGYVSNVTSRYYGFSWANPYEASLLEKAVDNLILWSEERTRLAEIQREKDIQNAHRTRVKEWLNTHEES</sequence>
<evidence type="ECO:0000313" key="1">
    <source>
        <dbReference type="EMBL" id="AGZ17629.1"/>
    </source>
</evidence>
<dbReference type="KEGG" id="vg:17776405"/>
<dbReference type="Proteomes" id="UP000018620">
    <property type="component" value="Segment"/>
</dbReference>
<accession>V5KSE7</accession>
<proteinExistence type="predicted"/>
<keyword evidence="2" id="KW-1185">Reference proteome</keyword>
<reference evidence="1 2" key="1">
    <citation type="journal article" date="2014" name="Arch. Virol.">
        <title>Complete genome sequence of enterobacteria phage 4MG, a new member of the subgroup "PVP-SE1-like phage" of the "rV5-like viruses".</title>
        <authorList>
            <person name="Kim M."/>
            <person name="Heu S."/>
            <person name="Ryu S."/>
        </authorList>
    </citation>
    <scope>NUCLEOTIDE SEQUENCE [LARGE SCALE GENOMIC DNA]</scope>
</reference>